<accession>A0ABW2UEE0</accession>
<feature type="compositionally biased region" description="Low complexity" evidence="1">
    <location>
        <begin position="577"/>
        <end position="597"/>
    </location>
</feature>
<evidence type="ECO:0000313" key="3">
    <source>
        <dbReference type="Proteomes" id="UP001596513"/>
    </source>
</evidence>
<organism evidence="2 3">
    <name type="scientific">Hymenobacter humi</name>
    <dbReference type="NCBI Taxonomy" id="1411620"/>
    <lineage>
        <taxon>Bacteria</taxon>
        <taxon>Pseudomonadati</taxon>
        <taxon>Bacteroidota</taxon>
        <taxon>Cytophagia</taxon>
        <taxon>Cytophagales</taxon>
        <taxon>Hymenobacteraceae</taxon>
        <taxon>Hymenobacter</taxon>
    </lineage>
</organism>
<keyword evidence="3" id="KW-1185">Reference proteome</keyword>
<evidence type="ECO:0000313" key="2">
    <source>
        <dbReference type="EMBL" id="MFC7670792.1"/>
    </source>
</evidence>
<dbReference type="Pfam" id="PF13155">
    <property type="entry name" value="Toprim_2"/>
    <property type="match status" value="1"/>
</dbReference>
<name>A0ABW2UEE0_9BACT</name>
<dbReference type="RefSeq" id="WP_380206517.1">
    <property type="nucleotide sequence ID" value="NZ_JBHTEK010000004.1"/>
</dbReference>
<feature type="region of interest" description="Disordered" evidence="1">
    <location>
        <begin position="675"/>
        <end position="698"/>
    </location>
</feature>
<comment type="caution">
    <text evidence="2">The sequence shown here is derived from an EMBL/GenBank/DDBJ whole genome shotgun (WGS) entry which is preliminary data.</text>
</comment>
<proteinExistence type="predicted"/>
<sequence>MEHDLTFQKIKEQVELPELLTHYGYNLKKGEDLGKGKWHVFEGDDTLVVFKGRGNDWMYFNSHDDRDKGSVIDWMKNRVNSGRIVGIDQQPGRNVWQTVNDHFRAYLNLPEDQRPKLELPPISITAPGEKFHSIYTKDCRPLENTAYLESRGITRSTIQNPQFAGRILNQLHTVQKEGMPAKTFVNTAFPAYHEGRVVGLELKGEGYKGQAPESEFSRSLWLSKLPEGRPAAHMVVAESALDALSYAQLHPGEKALYASTAGVLTQNKIFEMKRLLSEERIPSIRAAFDNDTQGHHYDTRLLAGFASEQNPMKVVREHKHLLTVEVTATNPAGVQALTNHLKAYNDQTARQYRDQAGETNTQAVSQTLRDEMISSTKLGPNTYQFHVPMNREALGAFNQGATQSLAFEHKIEIVKSQGKDWNQDLKQDQMQQVVKRELGPVDENQYGFGMDHWKNEPIEGVGKITAQHQAQAEARERGERLLTVEFRESRDEMSQLSTLQQNLEKAGLSIDHSLRLEGAQPRELATELTLRYPVASAQLPALSAALDALATNPKATVIEPVQDQTERRELATAQEIAQQQKRAEQQQIQPSNSPSQDQARREFIDAAVPVAQSLRENGGGLQAAYLQQVSKSLLKQPEIKPLDQENLVKVLAKIDQVPALKDSHSVGQLRQAMQVLNPPIKPEQTQTQQQERRRGPKL</sequence>
<feature type="region of interest" description="Disordered" evidence="1">
    <location>
        <begin position="577"/>
        <end position="599"/>
    </location>
</feature>
<gene>
    <name evidence="2" type="ORF">ACFQT0_27945</name>
</gene>
<evidence type="ECO:0000256" key="1">
    <source>
        <dbReference type="SAM" id="MobiDB-lite"/>
    </source>
</evidence>
<protein>
    <submittedName>
        <fullName evidence="2">Toprim domain-containing protein</fullName>
    </submittedName>
</protein>
<dbReference type="Proteomes" id="UP001596513">
    <property type="component" value="Unassembled WGS sequence"/>
</dbReference>
<reference evidence="3" key="1">
    <citation type="journal article" date="2019" name="Int. J. Syst. Evol. Microbiol.">
        <title>The Global Catalogue of Microorganisms (GCM) 10K type strain sequencing project: providing services to taxonomists for standard genome sequencing and annotation.</title>
        <authorList>
            <consortium name="The Broad Institute Genomics Platform"/>
            <consortium name="The Broad Institute Genome Sequencing Center for Infectious Disease"/>
            <person name="Wu L."/>
            <person name="Ma J."/>
        </authorList>
    </citation>
    <scope>NUCLEOTIDE SEQUENCE [LARGE SCALE GENOMIC DNA]</scope>
    <source>
        <strain evidence="3">JCM 19635</strain>
    </source>
</reference>
<dbReference type="EMBL" id="JBHTEK010000004">
    <property type="protein sequence ID" value="MFC7670792.1"/>
    <property type="molecule type" value="Genomic_DNA"/>
</dbReference>